<name>A0A841N3L9_9FLAO</name>
<feature type="transmembrane region" description="Helical" evidence="1">
    <location>
        <begin position="48"/>
        <end position="68"/>
    </location>
</feature>
<dbReference type="RefSeq" id="WP_184161079.1">
    <property type="nucleotide sequence ID" value="NZ_JACHLC010000001.1"/>
</dbReference>
<keyword evidence="1" id="KW-0812">Transmembrane</keyword>
<evidence type="ECO:0000313" key="2">
    <source>
        <dbReference type="EMBL" id="MBB6369331.1"/>
    </source>
</evidence>
<organism evidence="2 3">
    <name type="scientific">Chryseobacterium shigense</name>
    <dbReference type="NCBI Taxonomy" id="297244"/>
    <lineage>
        <taxon>Bacteria</taxon>
        <taxon>Pseudomonadati</taxon>
        <taxon>Bacteroidota</taxon>
        <taxon>Flavobacteriia</taxon>
        <taxon>Flavobacteriales</taxon>
        <taxon>Weeksellaceae</taxon>
        <taxon>Chryseobacterium group</taxon>
        <taxon>Chryseobacterium</taxon>
    </lineage>
</organism>
<evidence type="ECO:0000313" key="3">
    <source>
        <dbReference type="Proteomes" id="UP000589738"/>
    </source>
</evidence>
<dbReference type="AlphaFoldDB" id="A0A841N3L9"/>
<dbReference type="Proteomes" id="UP000589738">
    <property type="component" value="Unassembled WGS sequence"/>
</dbReference>
<reference evidence="2 3" key="1">
    <citation type="submission" date="2020-08" db="EMBL/GenBank/DDBJ databases">
        <title>Functional genomics of gut bacteria from endangered species of beetles.</title>
        <authorList>
            <person name="Carlos-Shanley C."/>
        </authorList>
    </citation>
    <scope>NUCLEOTIDE SEQUENCE [LARGE SCALE GENOMIC DNA]</scope>
    <source>
        <strain evidence="2 3">S00136</strain>
    </source>
</reference>
<keyword evidence="1" id="KW-1133">Transmembrane helix</keyword>
<comment type="caution">
    <text evidence="2">The sequence shown here is derived from an EMBL/GenBank/DDBJ whole genome shotgun (WGS) entry which is preliminary data.</text>
</comment>
<feature type="transmembrane region" description="Helical" evidence="1">
    <location>
        <begin position="74"/>
        <end position="97"/>
    </location>
</feature>
<gene>
    <name evidence="2" type="ORF">HNP36_000384</name>
</gene>
<keyword evidence="2" id="KW-0808">Transferase</keyword>
<dbReference type="EMBL" id="JACHLC010000001">
    <property type="protein sequence ID" value="MBB6369331.1"/>
    <property type="molecule type" value="Genomic_DNA"/>
</dbReference>
<feature type="transmembrane region" description="Helical" evidence="1">
    <location>
        <begin position="109"/>
        <end position="129"/>
    </location>
</feature>
<sequence length="135" mass="15341">MGWDLLDFLGNLLNVLDLFTVSSSSSESISYDDKPTVKKKTKYFTEKASAGFMLVAAVLSFFVFKAPLPEKDYFQTLIVISIIGIAVSAILFFILHILELYYFKNLFKLLLFSISVILFFISLAAFIYFRSGLFL</sequence>
<accession>A0A841N3L9</accession>
<proteinExistence type="predicted"/>
<evidence type="ECO:0000256" key="1">
    <source>
        <dbReference type="SAM" id="Phobius"/>
    </source>
</evidence>
<keyword evidence="3" id="KW-1185">Reference proteome</keyword>
<protein>
    <submittedName>
        <fullName evidence="2">Glucan phosphoethanolaminetransferase (Alkaline phosphatase superfamily)</fullName>
    </submittedName>
</protein>
<dbReference type="GO" id="GO:0016740">
    <property type="term" value="F:transferase activity"/>
    <property type="evidence" value="ECO:0007669"/>
    <property type="project" value="UniProtKB-KW"/>
</dbReference>
<keyword evidence="1" id="KW-0472">Membrane</keyword>